<sequence>MTARIGNKDQAQHRSKQEKRETKRANVVREQARQAAARAKYRNQVKGRPPMDLSANPAV</sequence>
<protein>
    <recommendedName>
        <fullName evidence="4">Small EDRK-rich factor-like N-terminal domain-containing protein</fullName>
    </recommendedName>
</protein>
<evidence type="ECO:0000256" key="1">
    <source>
        <dbReference type="SAM" id="MobiDB-lite"/>
    </source>
</evidence>
<organism evidence="2 3">
    <name type="scientific">Massilia solisilvae</name>
    <dbReference type="NCBI Taxonomy" id="1811225"/>
    <lineage>
        <taxon>Bacteria</taxon>
        <taxon>Pseudomonadati</taxon>
        <taxon>Pseudomonadota</taxon>
        <taxon>Betaproteobacteria</taxon>
        <taxon>Burkholderiales</taxon>
        <taxon>Oxalobacteraceae</taxon>
        <taxon>Telluria group</taxon>
        <taxon>Massilia</taxon>
    </lineage>
</organism>
<name>A0ABT2BQZ0_9BURK</name>
<comment type="caution">
    <text evidence="2">The sequence shown here is derived from an EMBL/GenBank/DDBJ whole genome shotgun (WGS) entry which is preliminary data.</text>
</comment>
<gene>
    <name evidence="2" type="ORF">NX773_22460</name>
</gene>
<feature type="compositionally biased region" description="Basic and acidic residues" evidence="1">
    <location>
        <begin position="1"/>
        <end position="12"/>
    </location>
</feature>
<dbReference type="EMBL" id="JANUGV010000010">
    <property type="protein sequence ID" value="MCS0610929.1"/>
    <property type="molecule type" value="Genomic_DNA"/>
</dbReference>
<accession>A0ABT2BQZ0</accession>
<dbReference type="Proteomes" id="UP001205861">
    <property type="component" value="Unassembled WGS sequence"/>
</dbReference>
<evidence type="ECO:0000313" key="3">
    <source>
        <dbReference type="Proteomes" id="UP001205861"/>
    </source>
</evidence>
<reference evidence="2 3" key="1">
    <citation type="submission" date="2022-08" db="EMBL/GenBank/DDBJ databases">
        <title>Reclassification of Massilia species as members of the genera Telluria, Duganella, Pseudoduganella, Mokoshia gen. nov. and Zemynaea gen. nov. using orthogonal and non-orthogonal genome-based approaches.</title>
        <authorList>
            <person name="Bowman J.P."/>
        </authorList>
    </citation>
    <scope>NUCLEOTIDE SEQUENCE [LARGE SCALE GENOMIC DNA]</scope>
    <source>
        <strain evidence="2 3">JCM 31607</strain>
    </source>
</reference>
<proteinExistence type="predicted"/>
<keyword evidence="3" id="KW-1185">Reference proteome</keyword>
<evidence type="ECO:0000313" key="2">
    <source>
        <dbReference type="EMBL" id="MCS0610929.1"/>
    </source>
</evidence>
<evidence type="ECO:0008006" key="4">
    <source>
        <dbReference type="Google" id="ProtNLM"/>
    </source>
</evidence>
<dbReference type="RefSeq" id="WP_258858461.1">
    <property type="nucleotide sequence ID" value="NZ_JANUGV010000010.1"/>
</dbReference>
<feature type="region of interest" description="Disordered" evidence="1">
    <location>
        <begin position="1"/>
        <end position="59"/>
    </location>
</feature>